<feature type="domain" description="Type II secretion system protein GspF" evidence="11">
    <location>
        <begin position="267"/>
        <end position="387"/>
    </location>
</feature>
<keyword evidence="6 9" id="KW-0812">Transmembrane</keyword>
<evidence type="ECO:0000256" key="5">
    <source>
        <dbReference type="ARBA" id="ARBA00022519"/>
    </source>
</evidence>
<keyword evidence="7 10" id="KW-1133">Transmembrane helix</keyword>
<organism evidence="12">
    <name type="scientific">Pseudomonas tritici</name>
    <dbReference type="NCBI Taxonomy" id="2745518"/>
    <lineage>
        <taxon>Bacteria</taxon>
        <taxon>Pseudomonadati</taxon>
        <taxon>Pseudomonadota</taxon>
        <taxon>Gammaproteobacteria</taxon>
        <taxon>Pseudomonadales</taxon>
        <taxon>Pseudomonadaceae</taxon>
        <taxon>Pseudomonas</taxon>
    </lineage>
</organism>
<dbReference type="InterPro" id="IPR001992">
    <property type="entry name" value="T2SS_GspF/T4SS_PilC_CS"/>
</dbReference>
<dbReference type="PANTHER" id="PTHR30012:SF7">
    <property type="entry name" value="PROTEIN TRANSPORT PROTEIN HOFC HOMOLOG"/>
    <property type="match status" value="1"/>
</dbReference>
<evidence type="ECO:0000256" key="10">
    <source>
        <dbReference type="SAM" id="Phobius"/>
    </source>
</evidence>
<evidence type="ECO:0000256" key="6">
    <source>
        <dbReference type="ARBA" id="ARBA00022692"/>
    </source>
</evidence>
<keyword evidence="3 9" id="KW-0813">Transport</keyword>
<reference evidence="12" key="1">
    <citation type="journal article" date="2020" name="Microorganisms">
        <title>Reliable Identification of Environmental Pseudomonas Isolates Using the rpoD Gene.</title>
        <authorList>
            <consortium name="The Broad Institute Genome Sequencing Platform"/>
            <person name="Girard L."/>
            <person name="Lood C."/>
            <person name="Rokni-Zadeh H."/>
            <person name="van Noort V."/>
            <person name="Lavigne R."/>
            <person name="De Mot R."/>
        </authorList>
    </citation>
    <scope>NUCLEOTIDE SEQUENCE [LARGE SCALE GENOMIC DNA]</scope>
    <source>
        <strain evidence="12">SWRI145</strain>
    </source>
</reference>
<accession>A0A8H9YPI9</accession>
<keyword evidence="4" id="KW-1003">Cell membrane</keyword>
<dbReference type="PROSITE" id="PS00874">
    <property type="entry name" value="T2SP_F"/>
    <property type="match status" value="1"/>
</dbReference>
<protein>
    <submittedName>
        <fullName evidence="12">Protein transport protein HofC</fullName>
    </submittedName>
</protein>
<evidence type="ECO:0000256" key="7">
    <source>
        <dbReference type="ARBA" id="ARBA00022989"/>
    </source>
</evidence>
<dbReference type="Pfam" id="PF00482">
    <property type="entry name" value="T2SSF"/>
    <property type="match status" value="2"/>
</dbReference>
<evidence type="ECO:0000256" key="4">
    <source>
        <dbReference type="ARBA" id="ARBA00022475"/>
    </source>
</evidence>
<dbReference type="PRINTS" id="PR00812">
    <property type="entry name" value="BCTERIALGSPF"/>
</dbReference>
<keyword evidence="8 10" id="KW-0472">Membrane</keyword>
<evidence type="ECO:0000256" key="3">
    <source>
        <dbReference type="ARBA" id="ARBA00022448"/>
    </source>
</evidence>
<keyword evidence="5" id="KW-0997">Cell inner membrane</keyword>
<evidence type="ECO:0000256" key="1">
    <source>
        <dbReference type="ARBA" id="ARBA00004429"/>
    </source>
</evidence>
<name>A0A8H9YPI9_9PSED</name>
<dbReference type="EMBL" id="JABWQF010000004">
    <property type="protein sequence ID" value="MBC3291461.1"/>
    <property type="molecule type" value="Genomic_DNA"/>
</dbReference>
<dbReference type="PANTHER" id="PTHR30012">
    <property type="entry name" value="GENERAL SECRETION PATHWAY PROTEIN"/>
    <property type="match status" value="1"/>
</dbReference>
<evidence type="ECO:0000256" key="8">
    <source>
        <dbReference type="ARBA" id="ARBA00023136"/>
    </source>
</evidence>
<feature type="transmembrane region" description="Helical" evidence="10">
    <location>
        <begin position="211"/>
        <end position="233"/>
    </location>
</feature>
<dbReference type="InterPro" id="IPR018076">
    <property type="entry name" value="T2SS_GspF_dom"/>
</dbReference>
<evidence type="ECO:0000256" key="9">
    <source>
        <dbReference type="RuleBase" id="RU003923"/>
    </source>
</evidence>
<proteinExistence type="inferred from homology"/>
<sequence length="398" mass="44714">MAANHLWRWRAMTAEGELQQGTLLAIDRQAAITRLSLKALYPLRLTRSPLHQQWQPHHCYEIFRQLATLLQAGLTLAYSLQMLAEQHPVKQWQALLNNLADDLSEGCAFSDALKKWPDVFSPLYVSMMKTGELTGKLEECCRQLAQQQKLQQQLSAKVKKALRYPMIILALAVVVVLAMVTFVLPEFAAIYKTFNTPLPMLTQWVMGFATFVRQHAAALFLALFLPAIVMRCLRHHLGWQRFCQHFLLRIPIMGTLARGQKLSQIFTVLSLTQQAGIAFLQGLESAQESVEGVYWQEVLKGVRDRVTQGDPIWSSLTKAEIFTPLCIQLVRTGEISGSLDSMLANLARHHNEQTFQQADDLASLLEPLLLIVTGLIIGTLVVAMYLPIFHLGDAMSAG</sequence>
<feature type="domain" description="Type II secretion system protein GspF" evidence="11">
    <location>
        <begin position="63"/>
        <end position="185"/>
    </location>
</feature>
<feature type="transmembrane region" description="Helical" evidence="10">
    <location>
        <begin position="167"/>
        <end position="191"/>
    </location>
</feature>
<dbReference type="GO" id="GO:0005886">
    <property type="term" value="C:plasma membrane"/>
    <property type="evidence" value="ECO:0007669"/>
    <property type="project" value="UniProtKB-SubCell"/>
</dbReference>
<feature type="transmembrane region" description="Helical" evidence="10">
    <location>
        <begin position="368"/>
        <end position="388"/>
    </location>
</feature>
<dbReference type="Gene3D" id="1.20.81.30">
    <property type="entry name" value="Type II secretion system (T2SS), domain F"/>
    <property type="match status" value="2"/>
</dbReference>
<dbReference type="GO" id="GO:0015628">
    <property type="term" value="P:protein secretion by the type II secretion system"/>
    <property type="evidence" value="ECO:0007669"/>
    <property type="project" value="TreeGrafter"/>
</dbReference>
<dbReference type="NCBIfam" id="NF007861">
    <property type="entry name" value="PRK10573.1"/>
    <property type="match status" value="1"/>
</dbReference>
<evidence type="ECO:0000256" key="2">
    <source>
        <dbReference type="ARBA" id="ARBA00005745"/>
    </source>
</evidence>
<comment type="caution">
    <text evidence="12">The sequence shown here is derived from an EMBL/GenBank/DDBJ whole genome shotgun (WGS) entry which is preliminary data.</text>
</comment>
<comment type="subcellular location">
    <subcellularLocation>
        <location evidence="1 9">Cell inner membrane</location>
        <topology evidence="1 9">Multi-pass membrane protein</topology>
    </subcellularLocation>
</comment>
<dbReference type="FunFam" id="1.20.81.30:FF:000001">
    <property type="entry name" value="Type II secretion system protein F"/>
    <property type="match status" value="2"/>
</dbReference>
<dbReference type="InterPro" id="IPR042094">
    <property type="entry name" value="T2SS_GspF_sf"/>
</dbReference>
<dbReference type="AlphaFoldDB" id="A0A8H9YPI9"/>
<evidence type="ECO:0000313" key="12">
    <source>
        <dbReference type="EMBL" id="MBC3291461.1"/>
    </source>
</evidence>
<gene>
    <name evidence="12" type="primary">hofC</name>
    <name evidence="12" type="ORF">HU722_07995</name>
</gene>
<dbReference type="InterPro" id="IPR003004">
    <property type="entry name" value="GspF/PilC"/>
</dbReference>
<comment type="similarity">
    <text evidence="2 9">Belongs to the GSP F family.</text>
</comment>
<evidence type="ECO:0000259" key="11">
    <source>
        <dbReference type="Pfam" id="PF00482"/>
    </source>
</evidence>